<proteinExistence type="predicted"/>
<evidence type="ECO:0000256" key="1">
    <source>
        <dbReference type="SAM" id="MobiDB-lite"/>
    </source>
</evidence>
<feature type="compositionally biased region" description="Low complexity" evidence="1">
    <location>
        <begin position="153"/>
        <end position="162"/>
    </location>
</feature>
<feature type="compositionally biased region" description="Gly residues" evidence="1">
    <location>
        <begin position="163"/>
        <end position="172"/>
    </location>
</feature>
<feature type="region of interest" description="Disordered" evidence="1">
    <location>
        <begin position="203"/>
        <end position="287"/>
    </location>
</feature>
<reference evidence="2" key="1">
    <citation type="submission" date="2020-07" db="EMBL/GenBank/DDBJ databases">
        <authorList>
            <person name="Lin J."/>
        </authorList>
    </citation>
    <scope>NUCLEOTIDE SEQUENCE</scope>
</reference>
<protein>
    <submittedName>
        <fullName evidence="2">Uncharacterized protein</fullName>
    </submittedName>
</protein>
<accession>A0A6V7Q8M1</accession>
<organism evidence="2">
    <name type="scientific">Ananas comosus var. bracteatus</name>
    <name type="common">red pineapple</name>
    <dbReference type="NCBI Taxonomy" id="296719"/>
    <lineage>
        <taxon>Eukaryota</taxon>
        <taxon>Viridiplantae</taxon>
        <taxon>Streptophyta</taxon>
        <taxon>Embryophyta</taxon>
        <taxon>Tracheophyta</taxon>
        <taxon>Spermatophyta</taxon>
        <taxon>Magnoliopsida</taxon>
        <taxon>Liliopsida</taxon>
        <taxon>Poales</taxon>
        <taxon>Bromeliaceae</taxon>
        <taxon>Bromelioideae</taxon>
        <taxon>Ananas</taxon>
    </lineage>
</organism>
<feature type="region of interest" description="Disordered" evidence="1">
    <location>
        <begin position="84"/>
        <end position="107"/>
    </location>
</feature>
<feature type="compositionally biased region" description="Basic and acidic residues" evidence="1">
    <location>
        <begin position="212"/>
        <end position="228"/>
    </location>
</feature>
<feature type="compositionally biased region" description="Low complexity" evidence="1">
    <location>
        <begin position="275"/>
        <end position="287"/>
    </location>
</feature>
<dbReference type="AlphaFoldDB" id="A0A6V7Q8M1"/>
<gene>
    <name evidence="2" type="ORF">CB5_LOCUS22765</name>
</gene>
<dbReference type="EMBL" id="LR862134">
    <property type="protein sequence ID" value="CAD1839554.1"/>
    <property type="molecule type" value="Genomic_DNA"/>
</dbReference>
<name>A0A6V7Q8M1_ANACO</name>
<sequence length="287" mass="30337">MCGMRSGTSCYDAKRITVAIHRTPGAHKITKVVLRGLPLIPRLGIQARVQPGKSRRAGHRAHCPEHARQSRSTVELFQVWRPSGSGSGRGWGGKTQRRRVADRNGGGHTVQQIEGITVLTFKLVEELRIARSCERGKTVPYAVKQGAQGLRPAAGGLPAGATAGVGRGGGGEPRAPLGRRQEATVATATTALGELPAHINVPRVQVLAEQGDQGRRRPTDGGSLDRTEAGGGGGERWRADPEPQPEASTTGSKPWIWVSGASPRPPKDGRWTSQRPAARLRGGAAGC</sequence>
<feature type="region of interest" description="Disordered" evidence="1">
    <location>
        <begin position="153"/>
        <end position="179"/>
    </location>
</feature>
<evidence type="ECO:0000313" key="2">
    <source>
        <dbReference type="EMBL" id="CAD1839554.1"/>
    </source>
</evidence>